<dbReference type="Proteomes" id="UP000521943">
    <property type="component" value="Unassembled WGS sequence"/>
</dbReference>
<evidence type="ECO:0000313" key="3">
    <source>
        <dbReference type="Proteomes" id="UP000521943"/>
    </source>
</evidence>
<evidence type="ECO:0000256" key="1">
    <source>
        <dbReference type="SAM" id="MobiDB-lite"/>
    </source>
</evidence>
<dbReference type="AlphaFoldDB" id="A0A8H6HDY9"/>
<accession>A0A8H6HDY9</accession>
<keyword evidence="3" id="KW-1185">Reference proteome</keyword>
<feature type="region of interest" description="Disordered" evidence="1">
    <location>
        <begin position="37"/>
        <end position="116"/>
    </location>
</feature>
<dbReference type="EMBL" id="JACGCI010000123">
    <property type="protein sequence ID" value="KAF6744387.1"/>
    <property type="molecule type" value="Genomic_DNA"/>
</dbReference>
<gene>
    <name evidence="2" type="ORF">DFP72DRAFT_929436</name>
</gene>
<protein>
    <submittedName>
        <fullName evidence="2">Uncharacterized protein</fullName>
    </submittedName>
</protein>
<organism evidence="2 3">
    <name type="scientific">Ephemerocybe angulata</name>
    <dbReference type="NCBI Taxonomy" id="980116"/>
    <lineage>
        <taxon>Eukaryota</taxon>
        <taxon>Fungi</taxon>
        <taxon>Dikarya</taxon>
        <taxon>Basidiomycota</taxon>
        <taxon>Agaricomycotina</taxon>
        <taxon>Agaricomycetes</taxon>
        <taxon>Agaricomycetidae</taxon>
        <taxon>Agaricales</taxon>
        <taxon>Agaricineae</taxon>
        <taxon>Psathyrellaceae</taxon>
        <taxon>Ephemerocybe</taxon>
    </lineage>
</organism>
<name>A0A8H6HDY9_9AGAR</name>
<reference evidence="2 3" key="1">
    <citation type="submission" date="2020-07" db="EMBL/GenBank/DDBJ databases">
        <title>Comparative genomics of pyrophilous fungi reveals a link between fire events and developmental genes.</title>
        <authorList>
            <consortium name="DOE Joint Genome Institute"/>
            <person name="Steindorff A.S."/>
            <person name="Carver A."/>
            <person name="Calhoun S."/>
            <person name="Stillman K."/>
            <person name="Liu H."/>
            <person name="Lipzen A."/>
            <person name="Pangilinan J."/>
            <person name="Labutti K."/>
            <person name="Bruns T.D."/>
            <person name="Grigoriev I.V."/>
        </authorList>
    </citation>
    <scope>NUCLEOTIDE SEQUENCE [LARGE SCALE GENOMIC DNA]</scope>
    <source>
        <strain evidence="2 3">CBS 144469</strain>
    </source>
</reference>
<comment type="caution">
    <text evidence="2">The sequence shown here is derived from an EMBL/GenBank/DDBJ whole genome shotgun (WGS) entry which is preliminary data.</text>
</comment>
<feature type="compositionally biased region" description="Polar residues" evidence="1">
    <location>
        <begin position="64"/>
        <end position="75"/>
    </location>
</feature>
<proteinExistence type="predicted"/>
<sequence length="116" mass="12909">MLAIRGVSLFAAQLIECSSLEYGSLNRSVLQTFQTVHTSPDQPWRKNVSIGSPEPKHTPRLVINESSTLSCSPPRQDTEAWRDLCSNSGRYPNHGRKADLAMPKRSGFRTLSGPQR</sequence>
<evidence type="ECO:0000313" key="2">
    <source>
        <dbReference type="EMBL" id="KAF6744387.1"/>
    </source>
</evidence>